<evidence type="ECO:0000256" key="5">
    <source>
        <dbReference type="ARBA" id="ARBA00023136"/>
    </source>
</evidence>
<keyword evidence="5" id="KW-0472">Membrane</keyword>
<evidence type="ECO:0000313" key="10">
    <source>
        <dbReference type="Proteomes" id="UP000663760"/>
    </source>
</evidence>
<dbReference type="SMART" id="SM00563">
    <property type="entry name" value="PlsC"/>
    <property type="match status" value="1"/>
</dbReference>
<dbReference type="InterPro" id="IPR002123">
    <property type="entry name" value="Plipid/glycerol_acylTrfase"/>
</dbReference>
<dbReference type="PANTHER" id="PTHR12497:SF5">
    <property type="entry name" value="N-ACYLPHOSPHATIDYLETHANOLAMINE SYNTHASE"/>
    <property type="match status" value="1"/>
</dbReference>
<feature type="domain" description="Phospholipid/glycerol acyltransferase" evidence="8">
    <location>
        <begin position="64"/>
        <end position="188"/>
    </location>
</feature>
<sequence>MGAGGEAALAWAERRHHGGVPRRLVIAAVGAFAKAVASLLNTTTVHNADNLLRLVHSRPSGRPLLTVSNHMSTLDDPLMWGFVGFPTMDAGLARWVLAAEDICFKNRFLSYFFRLGKCIPISRGGGIYQENMNEALDVLGRGGWLHTFPEGRISQAGGPIGRLKWGTASLIHRSHVTPLVLPIVHAGFEQVMPEEGGLMGGRPPVPLWRKHVRVVVGEPMEFDLPGLRETARSVSRGLTFRSLGWPRSQHDDLDEAAQRWLYMHISDRIQSAMETLRTTLHHK</sequence>
<comment type="similarity">
    <text evidence="2 7">Belongs to the taffazin family.</text>
</comment>
<keyword evidence="3" id="KW-0808">Transferase</keyword>
<accession>A0A7I8LCB2</accession>
<dbReference type="EMBL" id="LR746276">
    <property type="protein sequence ID" value="CAA7406934.1"/>
    <property type="molecule type" value="Genomic_DNA"/>
</dbReference>
<dbReference type="GO" id="GO:0006644">
    <property type="term" value="P:phospholipid metabolic process"/>
    <property type="evidence" value="ECO:0007669"/>
    <property type="project" value="InterPro"/>
</dbReference>
<evidence type="ECO:0000256" key="7">
    <source>
        <dbReference type="RuleBase" id="RU365062"/>
    </source>
</evidence>
<evidence type="ECO:0000313" key="9">
    <source>
        <dbReference type="EMBL" id="CAA7406934.1"/>
    </source>
</evidence>
<protein>
    <recommendedName>
        <fullName evidence="7">Tafazzin family protein</fullName>
    </recommendedName>
</protein>
<dbReference type="SUPFAM" id="SSF69593">
    <property type="entry name" value="Glycerol-3-phosphate (1)-acyltransferase"/>
    <property type="match status" value="1"/>
</dbReference>
<dbReference type="GO" id="GO:0016020">
    <property type="term" value="C:membrane"/>
    <property type="evidence" value="ECO:0007669"/>
    <property type="project" value="UniProtKB-SubCell"/>
</dbReference>
<keyword evidence="10" id="KW-1185">Reference proteome</keyword>
<dbReference type="PANTHER" id="PTHR12497">
    <property type="entry name" value="TAZ PROTEIN TAFAZZIN"/>
    <property type="match status" value="1"/>
</dbReference>
<proteinExistence type="inferred from homology"/>
<dbReference type="GO" id="GO:0008374">
    <property type="term" value="F:O-acyltransferase activity"/>
    <property type="evidence" value="ECO:0007669"/>
    <property type="project" value="TreeGrafter"/>
</dbReference>
<evidence type="ECO:0000256" key="1">
    <source>
        <dbReference type="ARBA" id="ARBA00004370"/>
    </source>
</evidence>
<name>A0A7I8LCB2_SPIIN</name>
<evidence type="ECO:0000256" key="6">
    <source>
        <dbReference type="ARBA" id="ARBA00023315"/>
    </source>
</evidence>
<keyword evidence="6" id="KW-0012">Acyltransferase</keyword>
<dbReference type="Pfam" id="PF01553">
    <property type="entry name" value="Acyltransferase"/>
    <property type="match status" value="1"/>
</dbReference>
<keyword evidence="4" id="KW-0443">Lipid metabolism</keyword>
<dbReference type="PRINTS" id="PR00979">
    <property type="entry name" value="TAFAZZIN"/>
</dbReference>
<dbReference type="AlphaFoldDB" id="A0A7I8LCB2"/>
<evidence type="ECO:0000256" key="3">
    <source>
        <dbReference type="ARBA" id="ARBA00022679"/>
    </source>
</evidence>
<dbReference type="OrthoDB" id="193467at2759"/>
<evidence type="ECO:0000256" key="2">
    <source>
        <dbReference type="ARBA" id="ARBA00010524"/>
    </source>
</evidence>
<gene>
    <name evidence="9" type="ORF">SI8410_13017612</name>
</gene>
<dbReference type="InterPro" id="IPR000872">
    <property type="entry name" value="Tafazzin"/>
</dbReference>
<comment type="subcellular location">
    <subcellularLocation>
        <location evidence="1">Membrane</location>
    </subcellularLocation>
</comment>
<evidence type="ECO:0000259" key="8">
    <source>
        <dbReference type="SMART" id="SM00563"/>
    </source>
</evidence>
<organism evidence="9 10">
    <name type="scientific">Spirodela intermedia</name>
    <name type="common">Intermediate duckweed</name>
    <dbReference type="NCBI Taxonomy" id="51605"/>
    <lineage>
        <taxon>Eukaryota</taxon>
        <taxon>Viridiplantae</taxon>
        <taxon>Streptophyta</taxon>
        <taxon>Embryophyta</taxon>
        <taxon>Tracheophyta</taxon>
        <taxon>Spermatophyta</taxon>
        <taxon>Magnoliopsida</taxon>
        <taxon>Liliopsida</taxon>
        <taxon>Araceae</taxon>
        <taxon>Lemnoideae</taxon>
        <taxon>Spirodela</taxon>
    </lineage>
</organism>
<dbReference type="Proteomes" id="UP000663760">
    <property type="component" value="Chromosome 13"/>
</dbReference>
<evidence type="ECO:0000256" key="4">
    <source>
        <dbReference type="ARBA" id="ARBA00023098"/>
    </source>
</evidence>
<dbReference type="CDD" id="cd07989">
    <property type="entry name" value="LPLAT_AGPAT-like"/>
    <property type="match status" value="1"/>
</dbReference>
<reference evidence="9" key="1">
    <citation type="submission" date="2020-02" db="EMBL/GenBank/DDBJ databases">
        <authorList>
            <person name="Scholz U."/>
            <person name="Mascher M."/>
            <person name="Fiebig A."/>
        </authorList>
    </citation>
    <scope>NUCLEOTIDE SEQUENCE</scope>
</reference>